<dbReference type="EMBL" id="KZ305034">
    <property type="protein sequence ID" value="PIA44355.1"/>
    <property type="molecule type" value="Genomic_DNA"/>
</dbReference>
<dbReference type="PANTHER" id="PTHR33509:SF34">
    <property type="entry name" value="LATE EMBRYOGENIS ABUNDANT PROTEIN 41"/>
    <property type="match status" value="1"/>
</dbReference>
<dbReference type="OrthoDB" id="1936089at2759"/>
<gene>
    <name evidence="1" type="ORF">AQUCO_01700154v1</name>
</gene>
<name>A0A2G5DLF4_AQUCA</name>
<dbReference type="InterPro" id="IPR004926">
    <property type="entry name" value="LEA_3a"/>
</dbReference>
<dbReference type="GO" id="GO:0005739">
    <property type="term" value="C:mitochondrion"/>
    <property type="evidence" value="ECO:0007669"/>
    <property type="project" value="TreeGrafter"/>
</dbReference>
<dbReference type="InParanoid" id="A0A2G5DLF4"/>
<evidence type="ECO:0000313" key="2">
    <source>
        <dbReference type="Proteomes" id="UP000230069"/>
    </source>
</evidence>
<dbReference type="Pfam" id="PF03242">
    <property type="entry name" value="LEA_3a"/>
    <property type="match status" value="1"/>
</dbReference>
<organism evidence="1 2">
    <name type="scientific">Aquilegia coerulea</name>
    <name type="common">Rocky mountain columbine</name>
    <dbReference type="NCBI Taxonomy" id="218851"/>
    <lineage>
        <taxon>Eukaryota</taxon>
        <taxon>Viridiplantae</taxon>
        <taxon>Streptophyta</taxon>
        <taxon>Embryophyta</taxon>
        <taxon>Tracheophyta</taxon>
        <taxon>Spermatophyta</taxon>
        <taxon>Magnoliopsida</taxon>
        <taxon>Ranunculales</taxon>
        <taxon>Ranunculaceae</taxon>
        <taxon>Thalictroideae</taxon>
        <taxon>Aquilegia</taxon>
    </lineage>
</organism>
<feature type="non-terminal residue" evidence="1">
    <location>
        <position position="1"/>
    </location>
</feature>
<dbReference type="GO" id="GO:0006950">
    <property type="term" value="P:response to stress"/>
    <property type="evidence" value="ECO:0007669"/>
    <property type="project" value="TreeGrafter"/>
</dbReference>
<dbReference type="AlphaFoldDB" id="A0A2G5DLF4"/>
<dbReference type="PANTHER" id="PTHR33509">
    <property type="entry name" value="LATE EMBRYOGENIS ABUNDANT PROTEIN 2-RELATED"/>
    <property type="match status" value="1"/>
</dbReference>
<evidence type="ECO:0000313" key="1">
    <source>
        <dbReference type="EMBL" id="PIA44355.1"/>
    </source>
</evidence>
<keyword evidence="2" id="KW-1185">Reference proteome</keyword>
<protein>
    <recommendedName>
        <fullName evidence="3">Late embryogenesis abundant protein Lea5</fullName>
    </recommendedName>
</protein>
<evidence type="ECO:0008006" key="3">
    <source>
        <dbReference type="Google" id="ProtNLM"/>
    </source>
</evidence>
<reference evidence="1 2" key="1">
    <citation type="submission" date="2017-09" db="EMBL/GenBank/DDBJ databases">
        <title>WGS assembly of Aquilegia coerulea Goldsmith.</title>
        <authorList>
            <person name="Hodges S."/>
            <person name="Kramer E."/>
            <person name="Nordborg M."/>
            <person name="Tomkins J."/>
            <person name="Borevitz J."/>
            <person name="Derieg N."/>
            <person name="Yan J."/>
            <person name="Mihaltcheva S."/>
            <person name="Hayes R.D."/>
            <person name="Rokhsar D."/>
        </authorList>
    </citation>
    <scope>NUCLEOTIDE SEQUENCE [LARGE SCALE GENOMIC DNA]</scope>
    <source>
        <strain evidence="2">cv. Goldsmith</strain>
    </source>
</reference>
<accession>A0A2G5DLF4</accession>
<dbReference type="STRING" id="218851.A0A2G5DLF4"/>
<proteinExistence type="predicted"/>
<sequence length="101" mass="11527">RISSRRRRRTITPRIQILTTRVRQRFSTVASEGIGSKLLKGVSEGKHGIEKQVEEKVVKTSSETSGAWVPDPVIGYYRPENKANVIDPAELRNVLLKRRHH</sequence>
<dbReference type="Proteomes" id="UP000230069">
    <property type="component" value="Unassembled WGS sequence"/>
</dbReference>